<reference evidence="11 12" key="1">
    <citation type="journal article" date="2017" name="Curr. Biol.">
        <title>Genome architecture and evolution of a unichromosomal asexual nematode.</title>
        <authorList>
            <person name="Fradin H."/>
            <person name="Zegar C."/>
            <person name="Gutwein M."/>
            <person name="Lucas J."/>
            <person name="Kovtun M."/>
            <person name="Corcoran D."/>
            <person name="Baugh L.R."/>
            <person name="Kiontke K."/>
            <person name="Gunsalus K."/>
            <person name="Fitch D.H."/>
            <person name="Piano F."/>
        </authorList>
    </citation>
    <scope>NUCLEOTIDE SEQUENCE [LARGE SCALE GENOMIC DNA]</scope>
    <source>
        <strain evidence="11">PF1309</strain>
    </source>
</reference>
<feature type="transmembrane region" description="Helical" evidence="9">
    <location>
        <begin position="150"/>
        <end position="173"/>
    </location>
</feature>
<comment type="subcellular location">
    <subcellularLocation>
        <location evidence="1">Membrane</location>
        <topology evidence="1">Multi-pass membrane protein</topology>
    </subcellularLocation>
</comment>
<evidence type="ECO:0000256" key="1">
    <source>
        <dbReference type="ARBA" id="ARBA00004141"/>
    </source>
</evidence>
<evidence type="ECO:0000259" key="10">
    <source>
        <dbReference type="PROSITE" id="PS50262"/>
    </source>
</evidence>
<evidence type="ECO:0000256" key="9">
    <source>
        <dbReference type="SAM" id="Phobius"/>
    </source>
</evidence>
<dbReference type="PRINTS" id="PR00237">
    <property type="entry name" value="GPCRRHODOPSN"/>
</dbReference>
<organism evidence="11 12">
    <name type="scientific">Diploscapter pachys</name>
    <dbReference type="NCBI Taxonomy" id="2018661"/>
    <lineage>
        <taxon>Eukaryota</taxon>
        <taxon>Metazoa</taxon>
        <taxon>Ecdysozoa</taxon>
        <taxon>Nematoda</taxon>
        <taxon>Chromadorea</taxon>
        <taxon>Rhabditida</taxon>
        <taxon>Rhabditina</taxon>
        <taxon>Rhabditomorpha</taxon>
        <taxon>Rhabditoidea</taxon>
        <taxon>Rhabditidae</taxon>
        <taxon>Diploscapter</taxon>
    </lineage>
</organism>
<comment type="caution">
    <text evidence="11">The sequence shown here is derived from an EMBL/GenBank/DDBJ whole genome shotgun (WGS) entry which is preliminary data.</text>
</comment>
<proteinExistence type="predicted"/>
<evidence type="ECO:0000256" key="7">
    <source>
        <dbReference type="ARBA" id="ARBA00023224"/>
    </source>
</evidence>
<keyword evidence="7" id="KW-0807">Transducer</keyword>
<dbReference type="InterPro" id="IPR000276">
    <property type="entry name" value="GPCR_Rhodpsn"/>
</dbReference>
<gene>
    <name evidence="11" type="ORF">WR25_05633</name>
</gene>
<dbReference type="AlphaFoldDB" id="A0A2A2JR42"/>
<dbReference type="InterPro" id="IPR017452">
    <property type="entry name" value="GPCR_Rhodpsn_7TM"/>
</dbReference>
<evidence type="ECO:0000256" key="6">
    <source>
        <dbReference type="ARBA" id="ARBA00023170"/>
    </source>
</evidence>
<evidence type="ECO:0000256" key="8">
    <source>
        <dbReference type="SAM" id="MobiDB-lite"/>
    </source>
</evidence>
<dbReference type="Pfam" id="PF00001">
    <property type="entry name" value="7tm_1"/>
    <property type="match status" value="1"/>
</dbReference>
<evidence type="ECO:0000313" key="12">
    <source>
        <dbReference type="Proteomes" id="UP000218231"/>
    </source>
</evidence>
<dbReference type="PROSITE" id="PS50262">
    <property type="entry name" value="G_PROTEIN_RECEP_F1_2"/>
    <property type="match status" value="1"/>
</dbReference>
<evidence type="ECO:0000313" key="11">
    <source>
        <dbReference type="EMBL" id="PAV64145.1"/>
    </source>
</evidence>
<feature type="region of interest" description="Disordered" evidence="8">
    <location>
        <begin position="265"/>
        <end position="301"/>
    </location>
</feature>
<dbReference type="Proteomes" id="UP000218231">
    <property type="component" value="Unassembled WGS sequence"/>
</dbReference>
<feature type="transmembrane region" description="Helical" evidence="9">
    <location>
        <begin position="59"/>
        <end position="87"/>
    </location>
</feature>
<keyword evidence="5 9" id="KW-0472">Membrane</keyword>
<dbReference type="EMBL" id="LIAE01010276">
    <property type="protein sequence ID" value="PAV64145.1"/>
    <property type="molecule type" value="Genomic_DNA"/>
</dbReference>
<feature type="transmembrane region" description="Helical" evidence="9">
    <location>
        <begin position="12"/>
        <end position="32"/>
    </location>
</feature>
<dbReference type="SUPFAM" id="SSF81321">
    <property type="entry name" value="Family A G protein-coupled receptor-like"/>
    <property type="match status" value="1"/>
</dbReference>
<dbReference type="GO" id="GO:0043005">
    <property type="term" value="C:neuron projection"/>
    <property type="evidence" value="ECO:0007669"/>
    <property type="project" value="TreeGrafter"/>
</dbReference>
<dbReference type="GO" id="GO:0042923">
    <property type="term" value="F:neuropeptide binding"/>
    <property type="evidence" value="ECO:0007669"/>
    <property type="project" value="TreeGrafter"/>
</dbReference>
<dbReference type="OrthoDB" id="9046662at2759"/>
<evidence type="ECO:0000256" key="2">
    <source>
        <dbReference type="ARBA" id="ARBA00022692"/>
    </source>
</evidence>
<dbReference type="STRING" id="2018661.A0A2A2JR42"/>
<accession>A0A2A2JR42</accession>
<name>A0A2A2JR42_9BILA</name>
<keyword evidence="4" id="KW-0297">G-protein coupled receptor</keyword>
<dbReference type="PANTHER" id="PTHR24235">
    <property type="entry name" value="NEUROPEPTIDE Y RECEPTOR"/>
    <property type="match status" value="1"/>
</dbReference>
<evidence type="ECO:0000256" key="3">
    <source>
        <dbReference type="ARBA" id="ARBA00022989"/>
    </source>
</evidence>
<protein>
    <recommendedName>
        <fullName evidence="10">G-protein coupled receptors family 1 profile domain-containing protein</fullName>
    </recommendedName>
</protein>
<evidence type="ECO:0000256" key="5">
    <source>
        <dbReference type="ARBA" id="ARBA00023136"/>
    </source>
</evidence>
<feature type="compositionally biased region" description="Polar residues" evidence="8">
    <location>
        <begin position="284"/>
        <end position="294"/>
    </location>
</feature>
<feature type="domain" description="G-protein coupled receptors family 1 profile" evidence="10">
    <location>
        <begin position="1"/>
        <end position="215"/>
    </location>
</feature>
<keyword evidence="6" id="KW-0675">Receptor</keyword>
<sequence length="362" mass="42062">MPHTQALTKRRAVITTFFLWILSFVVTLPYAFNMEMIVYPGVCGHFCTERWKSPRNRRLYTMVVMLCQFVLPFMVMALCYSRIFAVLNKRAQMKLRKMNERSIALEQSSYVRGHTTETNGTCYDNAMNSFLDKQDKDRQRLLHQIRRTTSILVAMVVWFGLTWLPHNVVSLIIEFDEQQTFFRLYGREDLDVSYLLNLFTHCFAMSNNVVNPVLYAWLNPSFRQLLVETCCKSRQRRSINGRYPNGSTTCPTGISRGFIVETNNHSTSPKKRSFPMLNDESCKGSPSRNSNRSYVSEYRKNSNESDKLSRSIYLKVAGYEKSPFQSCTSIPCLKDFDRDTDQLKNDSSEQSIIEFHEGDTIV</sequence>
<dbReference type="GO" id="GO:0005886">
    <property type="term" value="C:plasma membrane"/>
    <property type="evidence" value="ECO:0007669"/>
    <property type="project" value="TreeGrafter"/>
</dbReference>
<keyword evidence="2 9" id="KW-0812">Transmembrane</keyword>
<dbReference type="Gene3D" id="1.20.1070.10">
    <property type="entry name" value="Rhodopsin 7-helix transmembrane proteins"/>
    <property type="match status" value="1"/>
</dbReference>
<evidence type="ECO:0000256" key="4">
    <source>
        <dbReference type="ARBA" id="ARBA00023040"/>
    </source>
</evidence>
<keyword evidence="3 9" id="KW-1133">Transmembrane helix</keyword>
<dbReference type="PANTHER" id="PTHR24235:SF27">
    <property type="entry name" value="NEUROPEPTIDE RECEPTOR NPR-1"/>
    <property type="match status" value="1"/>
</dbReference>
<keyword evidence="12" id="KW-1185">Reference proteome</keyword>
<dbReference type="GO" id="GO:0008188">
    <property type="term" value="F:neuropeptide receptor activity"/>
    <property type="evidence" value="ECO:0007669"/>
    <property type="project" value="TreeGrafter"/>
</dbReference>